<protein>
    <submittedName>
        <fullName evidence="10">Late blight resistance proteinR1A-10</fullName>
    </submittedName>
</protein>
<evidence type="ECO:0000256" key="4">
    <source>
        <dbReference type="ARBA" id="ARBA00022741"/>
    </source>
</evidence>
<keyword evidence="3" id="KW-0677">Repeat</keyword>
<name>A0AAW2WJ20_SESRA</name>
<reference evidence="10" key="2">
    <citation type="journal article" date="2024" name="Plant">
        <title>Genomic evolution and insights into agronomic trait innovations of Sesamum species.</title>
        <authorList>
            <person name="Miao H."/>
            <person name="Wang L."/>
            <person name="Qu L."/>
            <person name="Liu H."/>
            <person name="Sun Y."/>
            <person name="Le M."/>
            <person name="Wang Q."/>
            <person name="Wei S."/>
            <person name="Zheng Y."/>
            <person name="Lin W."/>
            <person name="Duan Y."/>
            <person name="Cao H."/>
            <person name="Xiong S."/>
            <person name="Wang X."/>
            <person name="Wei L."/>
            <person name="Li C."/>
            <person name="Ma Q."/>
            <person name="Ju M."/>
            <person name="Zhao R."/>
            <person name="Li G."/>
            <person name="Mu C."/>
            <person name="Tian Q."/>
            <person name="Mei H."/>
            <person name="Zhang T."/>
            <person name="Gao T."/>
            <person name="Zhang H."/>
        </authorList>
    </citation>
    <scope>NUCLEOTIDE SEQUENCE</scope>
    <source>
        <strain evidence="10">G02</strain>
    </source>
</reference>
<dbReference type="SUPFAM" id="SSF52540">
    <property type="entry name" value="P-loop containing nucleoside triphosphate hydrolases"/>
    <property type="match status" value="1"/>
</dbReference>
<feature type="domain" description="Disease resistance N-terminal" evidence="8">
    <location>
        <begin position="6"/>
        <end position="86"/>
    </location>
</feature>
<comment type="caution">
    <text evidence="10">The sequence shown here is derived from an EMBL/GenBank/DDBJ whole genome shotgun (WGS) entry which is preliminary data.</text>
</comment>
<evidence type="ECO:0000259" key="9">
    <source>
        <dbReference type="Pfam" id="PF23559"/>
    </source>
</evidence>
<dbReference type="GO" id="GO:0005524">
    <property type="term" value="F:ATP binding"/>
    <property type="evidence" value="ECO:0007669"/>
    <property type="project" value="UniProtKB-KW"/>
</dbReference>
<evidence type="ECO:0000256" key="3">
    <source>
        <dbReference type="ARBA" id="ARBA00022737"/>
    </source>
</evidence>
<dbReference type="InterPro" id="IPR041118">
    <property type="entry name" value="Rx_N"/>
</dbReference>
<dbReference type="Pfam" id="PF18052">
    <property type="entry name" value="Rx_N"/>
    <property type="match status" value="1"/>
</dbReference>
<comment type="similarity">
    <text evidence="1">Belongs to the disease resistance NB-LRR family.</text>
</comment>
<evidence type="ECO:0000256" key="6">
    <source>
        <dbReference type="ARBA" id="ARBA00022840"/>
    </source>
</evidence>
<dbReference type="PANTHER" id="PTHR23155">
    <property type="entry name" value="DISEASE RESISTANCE PROTEIN RP"/>
    <property type="match status" value="1"/>
</dbReference>
<keyword evidence="6" id="KW-0067">ATP-binding</keyword>
<evidence type="ECO:0000256" key="2">
    <source>
        <dbReference type="ARBA" id="ARBA00022614"/>
    </source>
</evidence>
<dbReference type="InterPro" id="IPR044974">
    <property type="entry name" value="Disease_R_plants"/>
</dbReference>
<evidence type="ECO:0000313" key="10">
    <source>
        <dbReference type="EMBL" id="KAL0441089.1"/>
    </source>
</evidence>
<keyword evidence="4" id="KW-0547">Nucleotide-binding</keyword>
<dbReference type="InterPro" id="IPR027417">
    <property type="entry name" value="P-loop_NTPase"/>
</dbReference>
<gene>
    <name evidence="10" type="ORF">Sradi_0047800</name>
</gene>
<keyword evidence="2" id="KW-0433">Leucine-rich repeat</keyword>
<dbReference type="GO" id="GO:0098542">
    <property type="term" value="P:defense response to other organism"/>
    <property type="evidence" value="ECO:0007669"/>
    <property type="project" value="TreeGrafter"/>
</dbReference>
<dbReference type="FunFam" id="1.10.10.10:FF:000322">
    <property type="entry name" value="Probable disease resistance protein At1g63360"/>
    <property type="match status" value="1"/>
</dbReference>
<feature type="domain" description="Disease resistance protein winged helix" evidence="9">
    <location>
        <begin position="424"/>
        <end position="494"/>
    </location>
</feature>
<dbReference type="Gene3D" id="1.10.10.10">
    <property type="entry name" value="Winged helix-like DNA-binding domain superfamily/Winged helix DNA-binding domain"/>
    <property type="match status" value="1"/>
</dbReference>
<accession>A0AAW2WJ20</accession>
<dbReference type="InterPro" id="IPR002182">
    <property type="entry name" value="NB-ARC"/>
</dbReference>
<reference evidence="10" key="1">
    <citation type="submission" date="2020-06" db="EMBL/GenBank/DDBJ databases">
        <authorList>
            <person name="Li T."/>
            <person name="Hu X."/>
            <person name="Zhang T."/>
            <person name="Song X."/>
            <person name="Zhang H."/>
            <person name="Dai N."/>
            <person name="Sheng W."/>
            <person name="Hou X."/>
            <person name="Wei L."/>
        </authorList>
    </citation>
    <scope>NUCLEOTIDE SEQUENCE</scope>
    <source>
        <strain evidence="10">G02</strain>
        <tissue evidence="10">Leaf</tissue>
    </source>
</reference>
<keyword evidence="5" id="KW-0611">Plant defense</keyword>
<organism evidence="10">
    <name type="scientific">Sesamum radiatum</name>
    <name type="common">Black benniseed</name>
    <dbReference type="NCBI Taxonomy" id="300843"/>
    <lineage>
        <taxon>Eukaryota</taxon>
        <taxon>Viridiplantae</taxon>
        <taxon>Streptophyta</taxon>
        <taxon>Embryophyta</taxon>
        <taxon>Tracheophyta</taxon>
        <taxon>Spermatophyta</taxon>
        <taxon>Magnoliopsida</taxon>
        <taxon>eudicotyledons</taxon>
        <taxon>Gunneridae</taxon>
        <taxon>Pentapetalae</taxon>
        <taxon>asterids</taxon>
        <taxon>lamiids</taxon>
        <taxon>Lamiales</taxon>
        <taxon>Pedaliaceae</taxon>
        <taxon>Sesamum</taxon>
    </lineage>
</organism>
<feature type="domain" description="NB-ARC" evidence="7">
    <location>
        <begin position="163"/>
        <end position="334"/>
    </location>
</feature>
<dbReference type="FunFam" id="3.40.50.300:FF:001091">
    <property type="entry name" value="Probable disease resistance protein At1g61300"/>
    <property type="match status" value="1"/>
</dbReference>
<dbReference type="Pfam" id="PF23559">
    <property type="entry name" value="WHD_DRP"/>
    <property type="match status" value="1"/>
</dbReference>
<dbReference type="Gene3D" id="1.10.8.430">
    <property type="entry name" value="Helical domain of apoptotic protease-activating factors"/>
    <property type="match status" value="1"/>
</dbReference>
<evidence type="ECO:0000256" key="1">
    <source>
        <dbReference type="ARBA" id="ARBA00008894"/>
    </source>
</evidence>
<proteinExistence type="inferred from homology"/>
<dbReference type="PANTHER" id="PTHR23155:SF1193">
    <property type="entry name" value="DISEASE RESISTANCE PROTEIN RPP13-RELATED"/>
    <property type="match status" value="1"/>
</dbReference>
<dbReference type="Gene3D" id="1.20.5.4130">
    <property type="match status" value="1"/>
</dbReference>
<sequence length="506" mass="58582">MEDASVRFLLENLNRLRLHQADLISDVKDQMERLEKNLLLFKRFLNESTGKREILEEVTALIREVVYKAEDAVDVYVSQALEKETEKYFSRASDPPGKLLGVVEEVESTGARVKELYDDQRQIDISRSQTDSVSDSESTPTQLQKLEGNQVSFVRQDIVVGFDDEADKIIEYLYEDTGELDVISIVGMPGLGKTTLARKIFRDPRIEYEFPIRLWVSVSQVYSARDIFLVMLRDLSWITEDMYGKTDEEIAQTLCARLEREKFLIILDDVWTTKAWDDLRDAFPSNKKANKILITTRMKNVAYHTNWFREPHMLRYLTSEESWKLIKLTVFDNPNCPRELEELGRVIVDMCRGLPLVIMLVAGVLARTASTGDMKVMQSSWKKVTESLKPFIYNDSETIFEQIVSFSYNALPSNLKPCFLYLGMFPEDFEIPIKRLILPWIAKGFIQQNTEISSEETAKQYLKDLISRNLVMTDKVSTTGKIKTCRVHDTIRDFCLREVRRYGGEN</sequence>
<dbReference type="GO" id="GO:0051607">
    <property type="term" value="P:defense response to virus"/>
    <property type="evidence" value="ECO:0007669"/>
    <property type="project" value="UniProtKB-ARBA"/>
</dbReference>
<dbReference type="InterPro" id="IPR042197">
    <property type="entry name" value="Apaf_helical"/>
</dbReference>
<dbReference type="InterPro" id="IPR058922">
    <property type="entry name" value="WHD_DRP"/>
</dbReference>
<evidence type="ECO:0000256" key="5">
    <source>
        <dbReference type="ARBA" id="ARBA00022821"/>
    </source>
</evidence>
<evidence type="ECO:0000259" key="8">
    <source>
        <dbReference type="Pfam" id="PF18052"/>
    </source>
</evidence>
<dbReference type="EMBL" id="JACGWJ010000001">
    <property type="protein sequence ID" value="KAL0441089.1"/>
    <property type="molecule type" value="Genomic_DNA"/>
</dbReference>
<dbReference type="Pfam" id="PF00931">
    <property type="entry name" value="NB-ARC"/>
    <property type="match status" value="1"/>
</dbReference>
<dbReference type="PRINTS" id="PR00364">
    <property type="entry name" value="DISEASERSIST"/>
</dbReference>
<dbReference type="AlphaFoldDB" id="A0AAW2WJ20"/>
<dbReference type="GO" id="GO:0043531">
    <property type="term" value="F:ADP binding"/>
    <property type="evidence" value="ECO:0007669"/>
    <property type="project" value="InterPro"/>
</dbReference>
<dbReference type="Gene3D" id="3.40.50.300">
    <property type="entry name" value="P-loop containing nucleotide triphosphate hydrolases"/>
    <property type="match status" value="1"/>
</dbReference>
<dbReference type="InterPro" id="IPR036388">
    <property type="entry name" value="WH-like_DNA-bd_sf"/>
</dbReference>
<evidence type="ECO:0000259" key="7">
    <source>
        <dbReference type="Pfam" id="PF00931"/>
    </source>
</evidence>